<keyword evidence="3" id="KW-0969">Cilium</keyword>
<feature type="compositionally biased region" description="Basic and acidic residues" evidence="6">
    <location>
        <begin position="496"/>
        <end position="510"/>
    </location>
</feature>
<dbReference type="GeneID" id="106168422"/>
<dbReference type="RefSeq" id="XP_013402913.1">
    <property type="nucleotide sequence ID" value="XM_013547459.1"/>
</dbReference>
<keyword evidence="5" id="KW-0966">Cell projection</keyword>
<keyword evidence="4" id="KW-0206">Cytoskeleton</keyword>
<evidence type="ECO:0000256" key="1">
    <source>
        <dbReference type="ARBA" id="ARBA00004430"/>
    </source>
</evidence>
<dbReference type="GO" id="GO:0001534">
    <property type="term" value="C:radial spoke"/>
    <property type="evidence" value="ECO:0007669"/>
    <property type="project" value="InterPro"/>
</dbReference>
<dbReference type="GO" id="GO:0060294">
    <property type="term" value="P:cilium movement involved in cell motility"/>
    <property type="evidence" value="ECO:0007669"/>
    <property type="project" value="InterPro"/>
</dbReference>
<feature type="compositionally biased region" description="Polar residues" evidence="6">
    <location>
        <begin position="186"/>
        <end position="201"/>
    </location>
</feature>
<feature type="compositionally biased region" description="Acidic residues" evidence="6">
    <location>
        <begin position="511"/>
        <end position="526"/>
    </location>
</feature>
<evidence type="ECO:0000256" key="4">
    <source>
        <dbReference type="ARBA" id="ARBA00023212"/>
    </source>
</evidence>
<feature type="region of interest" description="Disordered" evidence="6">
    <location>
        <begin position="176"/>
        <end position="206"/>
    </location>
</feature>
<proteinExistence type="predicted"/>
<feature type="region of interest" description="Disordered" evidence="6">
    <location>
        <begin position="371"/>
        <end position="397"/>
    </location>
</feature>
<dbReference type="KEGG" id="lak:106168422"/>
<gene>
    <name evidence="8 9" type="primary">LOC106168422</name>
</gene>
<dbReference type="STRING" id="7574.A0A1S3IY04"/>
<evidence type="ECO:0000256" key="5">
    <source>
        <dbReference type="ARBA" id="ARBA00023273"/>
    </source>
</evidence>
<evidence type="ECO:0000256" key="6">
    <source>
        <dbReference type="SAM" id="MobiDB-lite"/>
    </source>
</evidence>
<feature type="compositionally biased region" description="Acidic residues" evidence="6">
    <location>
        <begin position="373"/>
        <end position="392"/>
    </location>
</feature>
<comment type="subcellular location">
    <subcellularLocation>
        <location evidence="1">Cytoplasm</location>
        <location evidence="1">Cytoskeleton</location>
        <location evidence="1">Cilium axoneme</location>
    </subcellularLocation>
</comment>
<dbReference type="RefSeq" id="XP_013402912.1">
    <property type="nucleotide sequence ID" value="XM_013547458.1"/>
</dbReference>
<organism evidence="7 9">
    <name type="scientific">Lingula anatina</name>
    <name type="common">Brachiopod</name>
    <name type="synonym">Lingula unguis</name>
    <dbReference type="NCBI Taxonomy" id="7574"/>
    <lineage>
        <taxon>Eukaryota</taxon>
        <taxon>Metazoa</taxon>
        <taxon>Spiralia</taxon>
        <taxon>Lophotrochozoa</taxon>
        <taxon>Brachiopoda</taxon>
        <taxon>Linguliformea</taxon>
        <taxon>Lingulata</taxon>
        <taxon>Lingulida</taxon>
        <taxon>Linguloidea</taxon>
        <taxon>Lingulidae</taxon>
        <taxon>Lingula</taxon>
    </lineage>
</organism>
<evidence type="ECO:0000313" key="7">
    <source>
        <dbReference type="Proteomes" id="UP000085678"/>
    </source>
</evidence>
<name>A0A1S3IY04_LINAN</name>
<evidence type="ECO:0000313" key="8">
    <source>
        <dbReference type="RefSeq" id="XP_013402912.1"/>
    </source>
</evidence>
<evidence type="ECO:0000313" key="9">
    <source>
        <dbReference type="RefSeq" id="XP_013402913.1"/>
    </source>
</evidence>
<sequence>MEDSEFNESYYSNAKSYLLTCSTDTGANLYDHLSHLLTKILIGTPADPLATLEEDSRDAKKCRVTSDPQQLRDQWHFDHKWNLASKQIKLFQKHDHNPSTPESEDEDILPNLMRIAHYFELSGEGIQREEMFRIWLAMNQFLSSELYPIENIRLWGKVLGTRRNYIVLEAELSETEDEETNLEQTSTPLNSPVNCQGGTQDTESDIDSDVIPTTIYRPPPVIPAEQSGTGVNKKTYFVCNEPGEEWIRLPDVTPAQIVCARQIKKFLSGDVNALVISNPPFPGHEMNYLRAQIARISASTVISPQGVYKFDEEAEGEEEEGRDSYVPDPDFEGLTMAELADPEIRYWVHHVPYILPQGRTKWFNPVHLKHQEEMDEGEEEDEEREEADEPEPEVGPPLLTPILEDEDIDGAPPWVAHYSTKLVPEYAVAILHSSLWPGAHAFAVEQGKYFENIYIGWGMKYTATHLEPVLPPLPQLEFPSGPETTEDEDPTPEVEAAWRKRQQEWARKMEEEAEAAEEEESDEDDY</sequence>
<evidence type="ECO:0000256" key="2">
    <source>
        <dbReference type="ARBA" id="ARBA00022490"/>
    </source>
</evidence>
<evidence type="ECO:0000256" key="3">
    <source>
        <dbReference type="ARBA" id="ARBA00023069"/>
    </source>
</evidence>
<accession>A0A1S3IY04</accession>
<dbReference type="PANTHER" id="PTHR13159">
    <property type="entry name" value="RADIAL SPOKEHEAD-RELATED"/>
    <property type="match status" value="1"/>
</dbReference>
<dbReference type="CDD" id="cd22963">
    <property type="entry name" value="DD_CrRSP4-like"/>
    <property type="match status" value="1"/>
</dbReference>
<dbReference type="GO" id="GO:0035082">
    <property type="term" value="P:axoneme assembly"/>
    <property type="evidence" value="ECO:0007669"/>
    <property type="project" value="TreeGrafter"/>
</dbReference>
<keyword evidence="7" id="KW-1185">Reference proteome</keyword>
<reference evidence="8 9" key="1">
    <citation type="submission" date="2025-04" db="UniProtKB">
        <authorList>
            <consortium name="RefSeq"/>
        </authorList>
    </citation>
    <scope>IDENTIFICATION</scope>
    <source>
        <tissue evidence="8 9">Gonads</tissue>
    </source>
</reference>
<dbReference type="Proteomes" id="UP000085678">
    <property type="component" value="Unplaced"/>
</dbReference>
<dbReference type="AlphaFoldDB" id="A0A1S3IY04"/>
<dbReference type="OrthoDB" id="272202at2759"/>
<keyword evidence="2" id="KW-0963">Cytoplasm</keyword>
<dbReference type="Pfam" id="PF04712">
    <property type="entry name" value="Radial_spoke"/>
    <property type="match status" value="1"/>
</dbReference>
<feature type="region of interest" description="Disordered" evidence="6">
    <location>
        <begin position="474"/>
        <end position="526"/>
    </location>
</feature>
<protein>
    <submittedName>
        <fullName evidence="8 9">Radial spoke head protein 4 homolog A-like</fullName>
    </submittedName>
</protein>
<dbReference type="PANTHER" id="PTHR13159:SF0">
    <property type="entry name" value="RADIAL SPOKE HEAD 6 HOMOLOG A"/>
    <property type="match status" value="1"/>
</dbReference>
<dbReference type="InterPro" id="IPR006802">
    <property type="entry name" value="Radial_spoke"/>
</dbReference>